<dbReference type="Gene3D" id="3.40.190.290">
    <property type="match status" value="1"/>
</dbReference>
<dbReference type="GO" id="GO:0003700">
    <property type="term" value="F:DNA-binding transcription factor activity"/>
    <property type="evidence" value="ECO:0007669"/>
    <property type="project" value="InterPro"/>
</dbReference>
<evidence type="ECO:0000256" key="4">
    <source>
        <dbReference type="ARBA" id="ARBA00023163"/>
    </source>
</evidence>
<proteinExistence type="inferred from homology"/>
<dbReference type="Pfam" id="PF00126">
    <property type="entry name" value="HTH_1"/>
    <property type="match status" value="1"/>
</dbReference>
<sequence length="313" mass="34313">MLDNVTINQLRAFVAVCDQGSFSGAARELMRAQSAISHAVNALETAFDVLLFERNTRKATLTPAGRSLLPDARGVISRTEEMKMRAVSIAEAGVPQVSIAVDTYFPRALLIESLLTLQADFPTIAINLRMTTMQGGERLLLDGACALAVTIADVPELGSGAIERLHLCDAQMVTVCAPSHPLAAIAGPVPREEFGRHIQLVVTDNQPDAEKTQQGVASERQWLVNDLGAKHDLLKAGLCWGHMPHHLVAEDLATGTLVELRRRAWHMRPLTFMISQRRGYSFSECETRLVELFGKRRPSTKGGKTMARVKRGR</sequence>
<evidence type="ECO:0000256" key="3">
    <source>
        <dbReference type="ARBA" id="ARBA00023125"/>
    </source>
</evidence>
<dbReference type="InterPro" id="IPR036390">
    <property type="entry name" value="WH_DNA-bd_sf"/>
</dbReference>
<dbReference type="Pfam" id="PF03466">
    <property type="entry name" value="LysR_substrate"/>
    <property type="match status" value="1"/>
</dbReference>
<comment type="similarity">
    <text evidence="1">Belongs to the LysR transcriptional regulatory family.</text>
</comment>
<dbReference type="InterPro" id="IPR005119">
    <property type="entry name" value="LysR_subst-bd"/>
</dbReference>
<keyword evidence="7" id="KW-1185">Reference proteome</keyword>
<evidence type="ECO:0000256" key="2">
    <source>
        <dbReference type="ARBA" id="ARBA00023015"/>
    </source>
</evidence>
<dbReference type="RefSeq" id="WP_074772866.1">
    <property type="nucleotide sequence ID" value="NZ_FNKP01000003.1"/>
</dbReference>
<keyword evidence="2" id="KW-0805">Transcription regulation</keyword>
<dbReference type="GO" id="GO:0000976">
    <property type="term" value="F:transcription cis-regulatory region binding"/>
    <property type="evidence" value="ECO:0007669"/>
    <property type="project" value="TreeGrafter"/>
</dbReference>
<accession>A0A1H1JQS6</accession>
<dbReference type="PANTHER" id="PTHR30126">
    <property type="entry name" value="HTH-TYPE TRANSCRIPTIONAL REGULATOR"/>
    <property type="match status" value="1"/>
</dbReference>
<dbReference type="AlphaFoldDB" id="A0A1H1JQS6"/>
<name>A0A1H1JQS6_9BURK</name>
<gene>
    <name evidence="6" type="ORF">SAMN05443245_7171</name>
</gene>
<reference evidence="7" key="1">
    <citation type="submission" date="2016-10" db="EMBL/GenBank/DDBJ databases">
        <authorList>
            <person name="Varghese N."/>
        </authorList>
    </citation>
    <scope>NUCLEOTIDE SEQUENCE [LARGE SCALE GENOMIC DNA]</scope>
    <source>
        <strain evidence="7">GAS106B</strain>
    </source>
</reference>
<feature type="domain" description="HTH lysR-type" evidence="5">
    <location>
        <begin position="5"/>
        <end position="62"/>
    </location>
</feature>
<dbReference type="Proteomes" id="UP000183487">
    <property type="component" value="Unassembled WGS sequence"/>
</dbReference>
<dbReference type="PROSITE" id="PS50931">
    <property type="entry name" value="HTH_LYSR"/>
    <property type="match status" value="1"/>
</dbReference>
<evidence type="ECO:0000256" key="1">
    <source>
        <dbReference type="ARBA" id="ARBA00009437"/>
    </source>
</evidence>
<protein>
    <submittedName>
        <fullName evidence="6">DNA-binding transcriptional regulator, LysR family</fullName>
    </submittedName>
</protein>
<dbReference type="InterPro" id="IPR000847">
    <property type="entry name" value="LysR_HTH_N"/>
</dbReference>
<dbReference type="PANTHER" id="PTHR30126:SF91">
    <property type="entry name" value="LYSR FAMILY TRANSCRIPTIONAL REGULATOR"/>
    <property type="match status" value="1"/>
</dbReference>
<evidence type="ECO:0000259" key="5">
    <source>
        <dbReference type="PROSITE" id="PS50931"/>
    </source>
</evidence>
<dbReference type="FunFam" id="1.10.10.10:FF:000001">
    <property type="entry name" value="LysR family transcriptional regulator"/>
    <property type="match status" value="1"/>
</dbReference>
<dbReference type="SUPFAM" id="SSF46785">
    <property type="entry name" value="Winged helix' DNA-binding domain"/>
    <property type="match status" value="1"/>
</dbReference>
<keyword evidence="3 6" id="KW-0238">DNA-binding</keyword>
<dbReference type="OrthoDB" id="196624at2"/>
<dbReference type="EMBL" id="FNKP01000003">
    <property type="protein sequence ID" value="SDR52361.1"/>
    <property type="molecule type" value="Genomic_DNA"/>
</dbReference>
<keyword evidence="4" id="KW-0804">Transcription</keyword>
<dbReference type="InterPro" id="IPR036388">
    <property type="entry name" value="WH-like_DNA-bd_sf"/>
</dbReference>
<evidence type="ECO:0000313" key="7">
    <source>
        <dbReference type="Proteomes" id="UP000183487"/>
    </source>
</evidence>
<dbReference type="SUPFAM" id="SSF53850">
    <property type="entry name" value="Periplasmic binding protein-like II"/>
    <property type="match status" value="1"/>
</dbReference>
<dbReference type="PRINTS" id="PR00039">
    <property type="entry name" value="HTHLYSR"/>
</dbReference>
<organism evidence="6 7">
    <name type="scientific">Paraburkholderia fungorum</name>
    <dbReference type="NCBI Taxonomy" id="134537"/>
    <lineage>
        <taxon>Bacteria</taxon>
        <taxon>Pseudomonadati</taxon>
        <taxon>Pseudomonadota</taxon>
        <taxon>Betaproteobacteria</taxon>
        <taxon>Burkholderiales</taxon>
        <taxon>Burkholderiaceae</taxon>
        <taxon>Paraburkholderia</taxon>
    </lineage>
</organism>
<dbReference type="Gene3D" id="1.10.10.10">
    <property type="entry name" value="Winged helix-like DNA-binding domain superfamily/Winged helix DNA-binding domain"/>
    <property type="match status" value="1"/>
</dbReference>
<evidence type="ECO:0000313" key="6">
    <source>
        <dbReference type="EMBL" id="SDR52361.1"/>
    </source>
</evidence>